<name>A0AAN7AJX9_9PEZI</name>
<comment type="caution">
    <text evidence="2">The sequence shown here is derived from an EMBL/GenBank/DDBJ whole genome shotgun (WGS) entry which is preliminary data.</text>
</comment>
<feature type="compositionally biased region" description="Polar residues" evidence="1">
    <location>
        <begin position="73"/>
        <end position="89"/>
    </location>
</feature>
<evidence type="ECO:0000256" key="1">
    <source>
        <dbReference type="SAM" id="MobiDB-lite"/>
    </source>
</evidence>
<gene>
    <name evidence="2" type="ORF">QBC35DRAFT_487239</name>
</gene>
<dbReference type="AlphaFoldDB" id="A0AAN7AJX9"/>
<reference evidence="2" key="1">
    <citation type="journal article" date="2023" name="Mol. Phylogenet. Evol.">
        <title>Genome-scale phylogeny and comparative genomics of the fungal order Sordariales.</title>
        <authorList>
            <person name="Hensen N."/>
            <person name="Bonometti L."/>
            <person name="Westerberg I."/>
            <person name="Brannstrom I.O."/>
            <person name="Guillou S."/>
            <person name="Cros-Aarteil S."/>
            <person name="Calhoun S."/>
            <person name="Haridas S."/>
            <person name="Kuo A."/>
            <person name="Mondo S."/>
            <person name="Pangilinan J."/>
            <person name="Riley R."/>
            <person name="LaButti K."/>
            <person name="Andreopoulos B."/>
            <person name="Lipzen A."/>
            <person name="Chen C."/>
            <person name="Yan M."/>
            <person name="Daum C."/>
            <person name="Ng V."/>
            <person name="Clum A."/>
            <person name="Steindorff A."/>
            <person name="Ohm R.A."/>
            <person name="Martin F."/>
            <person name="Silar P."/>
            <person name="Natvig D.O."/>
            <person name="Lalanne C."/>
            <person name="Gautier V."/>
            <person name="Ament-Velasquez S.L."/>
            <person name="Kruys A."/>
            <person name="Hutchinson M.I."/>
            <person name="Powell A.J."/>
            <person name="Barry K."/>
            <person name="Miller A.N."/>
            <person name="Grigoriev I.V."/>
            <person name="Debuchy R."/>
            <person name="Gladieux P."/>
            <person name="Hiltunen Thoren M."/>
            <person name="Johannesson H."/>
        </authorList>
    </citation>
    <scope>NUCLEOTIDE SEQUENCE</scope>
    <source>
        <strain evidence="2">PSN309</strain>
    </source>
</reference>
<feature type="region of interest" description="Disordered" evidence="1">
    <location>
        <begin position="68"/>
        <end position="89"/>
    </location>
</feature>
<keyword evidence="3" id="KW-1185">Reference proteome</keyword>
<dbReference type="Proteomes" id="UP001302126">
    <property type="component" value="Unassembled WGS sequence"/>
</dbReference>
<evidence type="ECO:0000313" key="2">
    <source>
        <dbReference type="EMBL" id="KAK4191451.1"/>
    </source>
</evidence>
<accession>A0AAN7AJX9</accession>
<organism evidence="2 3">
    <name type="scientific">Podospora australis</name>
    <dbReference type="NCBI Taxonomy" id="1536484"/>
    <lineage>
        <taxon>Eukaryota</taxon>
        <taxon>Fungi</taxon>
        <taxon>Dikarya</taxon>
        <taxon>Ascomycota</taxon>
        <taxon>Pezizomycotina</taxon>
        <taxon>Sordariomycetes</taxon>
        <taxon>Sordariomycetidae</taxon>
        <taxon>Sordariales</taxon>
        <taxon>Podosporaceae</taxon>
        <taxon>Podospora</taxon>
    </lineage>
</organism>
<sequence>MATVYPPNPDSCGCCWNDGQLWLPTTCDYCAGNMRANCQACGNTGMRWVPCPHPQPSYVQQPIRVPRYHRNAGSRSSNEAASGVQSNSS</sequence>
<evidence type="ECO:0000313" key="3">
    <source>
        <dbReference type="Proteomes" id="UP001302126"/>
    </source>
</evidence>
<protein>
    <submittedName>
        <fullName evidence="2">Uncharacterized protein</fullName>
    </submittedName>
</protein>
<reference evidence="2" key="2">
    <citation type="submission" date="2023-05" db="EMBL/GenBank/DDBJ databases">
        <authorList>
            <consortium name="Lawrence Berkeley National Laboratory"/>
            <person name="Steindorff A."/>
            <person name="Hensen N."/>
            <person name="Bonometti L."/>
            <person name="Westerberg I."/>
            <person name="Brannstrom I.O."/>
            <person name="Guillou S."/>
            <person name="Cros-Aarteil S."/>
            <person name="Calhoun S."/>
            <person name="Haridas S."/>
            <person name="Kuo A."/>
            <person name="Mondo S."/>
            <person name="Pangilinan J."/>
            <person name="Riley R."/>
            <person name="Labutti K."/>
            <person name="Andreopoulos B."/>
            <person name="Lipzen A."/>
            <person name="Chen C."/>
            <person name="Yanf M."/>
            <person name="Daum C."/>
            <person name="Ng V."/>
            <person name="Clum A."/>
            <person name="Ohm R."/>
            <person name="Martin F."/>
            <person name="Silar P."/>
            <person name="Natvig D."/>
            <person name="Lalanne C."/>
            <person name="Gautier V."/>
            <person name="Ament-Velasquez S.L."/>
            <person name="Kruys A."/>
            <person name="Hutchinson M.I."/>
            <person name="Powell A.J."/>
            <person name="Barry K."/>
            <person name="Miller A.N."/>
            <person name="Grigoriev I.V."/>
            <person name="Debuchy R."/>
            <person name="Gladieux P."/>
            <person name="Thoren M.H."/>
            <person name="Johannesson H."/>
        </authorList>
    </citation>
    <scope>NUCLEOTIDE SEQUENCE</scope>
    <source>
        <strain evidence="2">PSN309</strain>
    </source>
</reference>
<proteinExistence type="predicted"/>
<dbReference type="EMBL" id="MU864359">
    <property type="protein sequence ID" value="KAK4191451.1"/>
    <property type="molecule type" value="Genomic_DNA"/>
</dbReference>